<dbReference type="VEuPathDB" id="FungiDB:PSTT_08246"/>
<evidence type="ECO:0000256" key="2">
    <source>
        <dbReference type="SAM" id="Phobius"/>
    </source>
</evidence>
<dbReference type="AlphaFoldDB" id="A0A2S4VJG3"/>
<evidence type="ECO:0000256" key="1">
    <source>
        <dbReference type="SAM" id="MobiDB-lite"/>
    </source>
</evidence>
<feature type="region of interest" description="Disordered" evidence="1">
    <location>
        <begin position="508"/>
        <end position="529"/>
    </location>
</feature>
<proteinExistence type="predicted"/>
<keyword evidence="2" id="KW-1133">Transmembrane helix</keyword>
<name>A0A2S4VJG3_9BASI</name>
<gene>
    <name evidence="3" type="ORF">PSHT_09016</name>
</gene>
<dbReference type="Proteomes" id="UP000238274">
    <property type="component" value="Unassembled WGS sequence"/>
</dbReference>
<comment type="caution">
    <text evidence="3">The sequence shown here is derived from an EMBL/GenBank/DDBJ whole genome shotgun (WGS) entry which is preliminary data.</text>
</comment>
<reference evidence="3 4" key="1">
    <citation type="submission" date="2017-12" db="EMBL/GenBank/DDBJ databases">
        <title>Gene loss provides genomic basis for host adaptation in cereal stripe rust fungi.</title>
        <authorList>
            <person name="Xia C."/>
        </authorList>
    </citation>
    <scope>NUCLEOTIDE SEQUENCE [LARGE SCALE GENOMIC DNA]</scope>
    <source>
        <strain evidence="3 4">93TX-2</strain>
    </source>
</reference>
<keyword evidence="2" id="KW-0472">Membrane</keyword>
<organism evidence="3 4">
    <name type="scientific">Puccinia striiformis</name>
    <dbReference type="NCBI Taxonomy" id="27350"/>
    <lineage>
        <taxon>Eukaryota</taxon>
        <taxon>Fungi</taxon>
        <taxon>Dikarya</taxon>
        <taxon>Basidiomycota</taxon>
        <taxon>Pucciniomycotina</taxon>
        <taxon>Pucciniomycetes</taxon>
        <taxon>Pucciniales</taxon>
        <taxon>Pucciniaceae</taxon>
        <taxon>Puccinia</taxon>
    </lineage>
</organism>
<evidence type="ECO:0000313" key="3">
    <source>
        <dbReference type="EMBL" id="POW09682.1"/>
    </source>
</evidence>
<keyword evidence="4" id="KW-1185">Reference proteome</keyword>
<feature type="region of interest" description="Disordered" evidence="1">
    <location>
        <begin position="275"/>
        <end position="300"/>
    </location>
</feature>
<sequence>MHKANFASDLVFIKTLEANRCDDHSLHCSAPNNYRRHSTIPDSAVTINKSYLMEKSTQVPASHRRNHSSIRLARHHASRQLASRPEIEAVPTEPSHATPNTVTAPLVARPPTPVAPSSTVATPASVVPPIPAVPSTSVVPPPSVAPVAEPRPAPSPPAIASQPVILPATTVTALPHLGTATPVVRAASVVQATATSTIPSKTNLPLPPCSAGASCASLTAKSAAVASPSWVGIAIVGVMLAILSCVLRSWCNRRRRKNLDEDAWRFLENSKDFSDLPKEDEDELSAKSSHFRSDSQSNPAHLQPALAKNYVAPHPFPSHIQQQSQQAAAQYHFSGYPAQPPPPHMNGFIDDNGMCWVAPPVSVQSQFNGVVLGPYGTPQETVESYQRACTIPELVFRKTSLGGNFCNRATMYASPTQAPVSTITRPASVITRTSTTTSNQPNRLQSLKRELSIACSEQSTTVEALRERVTEERTDLRATLRGAIQKDKKADEDLLESLIILWHDKNKASHQDPAQLKTPELPPIDHILP</sequence>
<reference evidence="4" key="3">
    <citation type="journal article" date="2018" name="Mol. Plant Microbe Interact.">
        <title>Genome sequence resources for the wheat stripe rust pathogen (Puccinia striiformis f. sp. tritici) and the barley stripe rust pathogen (Puccinia striiformis f. sp. hordei).</title>
        <authorList>
            <person name="Xia C."/>
            <person name="Wang M."/>
            <person name="Yin C."/>
            <person name="Cornejo O.E."/>
            <person name="Hulbert S.H."/>
            <person name="Chen X."/>
        </authorList>
    </citation>
    <scope>NUCLEOTIDE SEQUENCE [LARGE SCALE GENOMIC DNA]</scope>
    <source>
        <strain evidence="4">93TX-2</strain>
    </source>
</reference>
<dbReference type="VEuPathDB" id="FungiDB:PSHT_09016"/>
<feature type="transmembrane region" description="Helical" evidence="2">
    <location>
        <begin position="229"/>
        <end position="247"/>
    </location>
</feature>
<keyword evidence="2" id="KW-0812">Transmembrane</keyword>
<protein>
    <submittedName>
        <fullName evidence="3">Uncharacterized protein</fullName>
    </submittedName>
</protein>
<dbReference type="EMBL" id="PKSM01000125">
    <property type="protein sequence ID" value="POW09682.1"/>
    <property type="molecule type" value="Genomic_DNA"/>
</dbReference>
<reference evidence="4" key="2">
    <citation type="journal article" date="2018" name="BMC Genomics">
        <title>Genomic insights into host adaptation between the wheat stripe rust pathogen (Puccinia striiformis f. sp. tritici) and the barley stripe rust pathogen (Puccinia striiformis f. sp. hordei).</title>
        <authorList>
            <person name="Xia C."/>
            <person name="Wang M."/>
            <person name="Yin C."/>
            <person name="Cornejo O.E."/>
            <person name="Hulbert S.H."/>
            <person name="Chen X."/>
        </authorList>
    </citation>
    <scope>NUCLEOTIDE SEQUENCE [LARGE SCALE GENOMIC DNA]</scope>
    <source>
        <strain evidence="4">93TX-2</strain>
    </source>
</reference>
<evidence type="ECO:0000313" key="4">
    <source>
        <dbReference type="Proteomes" id="UP000238274"/>
    </source>
</evidence>
<dbReference type="OrthoDB" id="2506076at2759"/>
<accession>A0A2S4VJG3</accession>